<dbReference type="eggNOG" id="ENOG502ZW3A">
    <property type="taxonomic scope" value="Bacteria"/>
</dbReference>
<evidence type="ECO:0000256" key="1">
    <source>
        <dbReference type="SAM" id="Phobius"/>
    </source>
</evidence>
<gene>
    <name evidence="2" type="ORF">CLOLEP_01855</name>
</gene>
<evidence type="ECO:0008006" key="4">
    <source>
        <dbReference type="Google" id="ProtNLM"/>
    </source>
</evidence>
<keyword evidence="1" id="KW-0812">Transmembrane</keyword>
<dbReference type="InterPro" id="IPR024529">
    <property type="entry name" value="ECF_trnsprt_substrate-spec"/>
</dbReference>
<dbReference type="Pfam" id="PF12822">
    <property type="entry name" value="ECF_trnsprt"/>
    <property type="match status" value="1"/>
</dbReference>
<evidence type="ECO:0000313" key="2">
    <source>
        <dbReference type="EMBL" id="EDO61459.1"/>
    </source>
</evidence>
<reference evidence="2 3" key="2">
    <citation type="submission" date="2007-08" db="EMBL/GenBank/DDBJ databases">
        <authorList>
            <person name="Fulton L."/>
            <person name="Clifton S."/>
            <person name="Fulton B."/>
            <person name="Xu J."/>
            <person name="Minx P."/>
            <person name="Pepin K.H."/>
            <person name="Johnson M."/>
            <person name="Thiruvilangam P."/>
            <person name="Bhonagiri V."/>
            <person name="Nash W.E."/>
            <person name="Wang C."/>
            <person name="Mardis E.R."/>
            <person name="Wilson R.K."/>
        </authorList>
    </citation>
    <scope>NUCLEOTIDE SEQUENCE [LARGE SCALE GENOMIC DNA]</scope>
    <source>
        <strain evidence="2 3">DSM 753</strain>
    </source>
</reference>
<dbReference type="HOGENOM" id="CLU_108875_1_0_9"/>
<dbReference type="EMBL" id="ABCB02000018">
    <property type="protein sequence ID" value="EDO61459.1"/>
    <property type="molecule type" value="Genomic_DNA"/>
</dbReference>
<protein>
    <recommendedName>
        <fullName evidence="4">Thiamine transporter protein (Thia_YuaJ)</fullName>
    </recommendedName>
</protein>
<feature type="transmembrane region" description="Helical" evidence="1">
    <location>
        <begin position="34"/>
        <end position="54"/>
    </location>
</feature>
<dbReference type="AlphaFoldDB" id="A7VTG3"/>
<proteinExistence type="predicted"/>
<reference evidence="2 3" key="1">
    <citation type="submission" date="2007-08" db="EMBL/GenBank/DDBJ databases">
        <title>Draft genome sequence of Clostridium leptum (DSM 753).</title>
        <authorList>
            <person name="Sudarsanam P."/>
            <person name="Ley R."/>
            <person name="Guruge J."/>
            <person name="Turnbaugh P.J."/>
            <person name="Mahowald M."/>
            <person name="Liep D."/>
            <person name="Gordon J."/>
        </authorList>
    </citation>
    <scope>NUCLEOTIDE SEQUENCE [LARGE SCALE GENOMIC DNA]</scope>
    <source>
        <strain evidence="2 3">DSM 753</strain>
    </source>
</reference>
<name>A7VTG3_9FIRM</name>
<comment type="caution">
    <text evidence="2">The sequence shown here is derived from an EMBL/GenBank/DDBJ whole genome shotgun (WGS) entry which is preliminary data.</text>
</comment>
<dbReference type="GO" id="GO:0022857">
    <property type="term" value="F:transmembrane transporter activity"/>
    <property type="evidence" value="ECO:0007669"/>
    <property type="project" value="InterPro"/>
</dbReference>
<accession>A7VTG3</accession>
<keyword evidence="1" id="KW-1133">Transmembrane helix</keyword>
<evidence type="ECO:0000313" key="3">
    <source>
        <dbReference type="Proteomes" id="UP000003490"/>
    </source>
</evidence>
<feature type="transmembrane region" description="Helical" evidence="1">
    <location>
        <begin position="66"/>
        <end position="90"/>
    </location>
</feature>
<dbReference type="Gene3D" id="1.10.1760.20">
    <property type="match status" value="1"/>
</dbReference>
<organism evidence="2 3">
    <name type="scientific">[Clostridium] leptum DSM 753</name>
    <dbReference type="NCBI Taxonomy" id="428125"/>
    <lineage>
        <taxon>Bacteria</taxon>
        <taxon>Bacillati</taxon>
        <taxon>Bacillota</taxon>
        <taxon>Clostridia</taxon>
        <taxon>Eubacteriales</taxon>
        <taxon>Oscillospiraceae</taxon>
        <taxon>Oscillospiraceae incertae sedis</taxon>
    </lineage>
</organism>
<sequence length="206" mass="22397">MNFGYQEDICFQKKAGIFFLFLARRILMKQTKNLVTSGMCVALAIVLPMAFHMIPDAGKVFLPMHIPVLLCGLLCGPVYGLGCGILAPLLSHLFMGMPPTAMLPSMLCELAAYGMLSGILIRVIRTKWNLLNLYTALIGAMICGRIINGVLNALIFNAGKYSMEMWLTASFLQAIPGIVIQLALIPLLVLALQKARLADRAGAARV</sequence>
<dbReference type="Proteomes" id="UP000003490">
    <property type="component" value="Unassembled WGS sequence"/>
</dbReference>
<feature type="transmembrane region" description="Helical" evidence="1">
    <location>
        <begin position="171"/>
        <end position="192"/>
    </location>
</feature>
<feature type="transmembrane region" description="Helical" evidence="1">
    <location>
        <begin position="131"/>
        <end position="151"/>
    </location>
</feature>
<keyword evidence="1" id="KW-0472">Membrane</keyword>